<dbReference type="EC" id="1.1.1.100" evidence="3"/>
<accession>A0ABS8BHZ8</accession>
<comment type="similarity">
    <text evidence="1">Belongs to the short-chain dehydrogenases/reductases (SDR) family.</text>
</comment>
<dbReference type="Proteomes" id="UP001198034">
    <property type="component" value="Unassembled WGS sequence"/>
</dbReference>
<dbReference type="InterPro" id="IPR050259">
    <property type="entry name" value="SDR"/>
</dbReference>
<reference evidence="3 4" key="1">
    <citation type="submission" date="2021-10" db="EMBL/GenBank/DDBJ databases">
        <authorList>
            <person name="Chen M."/>
        </authorList>
    </citation>
    <scope>NUCLEOTIDE SEQUENCE [LARGE SCALE GENOMIC DNA]</scope>
    <source>
        <strain evidence="3 4">H3-26</strain>
    </source>
</reference>
<evidence type="ECO:0000256" key="1">
    <source>
        <dbReference type="ARBA" id="ARBA00006484"/>
    </source>
</evidence>
<gene>
    <name evidence="3" type="primary">fabG</name>
    <name evidence="3" type="ORF">LG219_03450</name>
</gene>
<dbReference type="EMBL" id="JAJAWG010000001">
    <property type="protein sequence ID" value="MCB5195347.1"/>
    <property type="molecule type" value="Genomic_DNA"/>
</dbReference>
<proteinExistence type="inferred from homology"/>
<dbReference type="PANTHER" id="PTHR42879:SF2">
    <property type="entry name" value="3-OXOACYL-[ACYL-CARRIER-PROTEIN] REDUCTASE FABG"/>
    <property type="match status" value="1"/>
</dbReference>
<dbReference type="NCBIfam" id="NF004200">
    <property type="entry name" value="PRK05653.1-5"/>
    <property type="match status" value="1"/>
</dbReference>
<dbReference type="InterPro" id="IPR002347">
    <property type="entry name" value="SDR_fam"/>
</dbReference>
<keyword evidence="4" id="KW-1185">Reference proteome</keyword>
<feature type="domain" description="Ketoreductase" evidence="2">
    <location>
        <begin position="2"/>
        <end position="188"/>
    </location>
</feature>
<dbReference type="PRINTS" id="PR00081">
    <property type="entry name" value="GDHRDH"/>
</dbReference>
<dbReference type="SUPFAM" id="SSF51735">
    <property type="entry name" value="NAD(P)-binding Rossmann-fold domains"/>
    <property type="match status" value="1"/>
</dbReference>
<evidence type="ECO:0000313" key="4">
    <source>
        <dbReference type="Proteomes" id="UP001198034"/>
    </source>
</evidence>
<dbReference type="InterPro" id="IPR011285">
    <property type="entry name" value="FabG-rel"/>
</dbReference>
<dbReference type="InterPro" id="IPR036291">
    <property type="entry name" value="NAD(P)-bd_dom_sf"/>
</dbReference>
<dbReference type="Gene3D" id="3.40.50.720">
    <property type="entry name" value="NAD(P)-binding Rossmann-like Domain"/>
    <property type="match status" value="1"/>
</dbReference>
<dbReference type="Pfam" id="PF13561">
    <property type="entry name" value="adh_short_C2"/>
    <property type="match status" value="1"/>
</dbReference>
<dbReference type="PANTHER" id="PTHR42879">
    <property type="entry name" value="3-OXOACYL-(ACYL-CARRIER-PROTEIN) REDUCTASE"/>
    <property type="match status" value="1"/>
</dbReference>
<evidence type="ECO:0000259" key="2">
    <source>
        <dbReference type="SMART" id="SM00822"/>
    </source>
</evidence>
<evidence type="ECO:0000313" key="3">
    <source>
        <dbReference type="EMBL" id="MCB5195347.1"/>
    </source>
</evidence>
<dbReference type="NCBIfam" id="NF009466">
    <property type="entry name" value="PRK12826.1-2"/>
    <property type="match status" value="1"/>
</dbReference>
<dbReference type="SMART" id="SM00822">
    <property type="entry name" value="PKS_KR"/>
    <property type="match status" value="1"/>
</dbReference>
<dbReference type="InterPro" id="IPR057326">
    <property type="entry name" value="KR_dom"/>
</dbReference>
<protein>
    <submittedName>
        <fullName evidence="3">3-oxoacyl-ACP reductase FabG</fullName>
        <ecNumber evidence="3">1.1.1.100</ecNumber>
    </submittedName>
</protein>
<dbReference type="NCBIfam" id="TIGR01831">
    <property type="entry name" value="fabG_rel"/>
    <property type="match status" value="1"/>
</dbReference>
<dbReference type="RefSeq" id="WP_226763140.1">
    <property type="nucleotide sequence ID" value="NZ_JAJAWG010000001.1"/>
</dbReference>
<name>A0ABS8BHZ8_9NEIS</name>
<comment type="caution">
    <text evidence="3">The sequence shown here is derived from an EMBL/GenBank/DDBJ whole genome shotgun (WGS) entry which is preliminary data.</text>
</comment>
<dbReference type="GO" id="GO:0004316">
    <property type="term" value="F:3-oxoacyl-[acyl-carrier-protein] reductase (NADPH) activity"/>
    <property type="evidence" value="ECO:0007669"/>
    <property type="project" value="UniProtKB-EC"/>
</dbReference>
<keyword evidence="3" id="KW-0560">Oxidoreductase</keyword>
<organism evidence="3 4">
    <name type="scientific">Deefgea salmonis</name>
    <dbReference type="NCBI Taxonomy" id="2875502"/>
    <lineage>
        <taxon>Bacteria</taxon>
        <taxon>Pseudomonadati</taxon>
        <taxon>Pseudomonadota</taxon>
        <taxon>Betaproteobacteria</taxon>
        <taxon>Neisseriales</taxon>
        <taxon>Chitinibacteraceae</taxon>
        <taxon>Deefgea</taxon>
    </lineage>
</organism>
<sequence length="241" mass="25689">MHTILITGASGGLGRAMALKLASDGFDLILHYHRNQSSVLALQQQIIALGRQARLICFDVTDRAQTRAAIEDDVAAHGAPYGVIINAGITRDTAFPAMTDDDWDRVLSTNLDGFYNVLHPLSMPMIRRRQPGRIVAIASVSGMIGNRGQVNYSAAKAGLIGACKALALELASRKITVNCVAPGLIETEMIQDLPALEDIKKMIPMGRMGQPAEVAAAVSYLMSEGAAYTTRQVIAVNGGLC</sequence>
<dbReference type="PRINTS" id="PR00080">
    <property type="entry name" value="SDRFAMILY"/>
</dbReference>